<keyword evidence="1" id="KW-1133">Transmembrane helix</keyword>
<dbReference type="SUPFAM" id="SSF55073">
    <property type="entry name" value="Nucleotide cyclase"/>
    <property type="match status" value="1"/>
</dbReference>
<dbReference type="InterPro" id="IPR029787">
    <property type="entry name" value="Nucleotide_cyclase"/>
</dbReference>
<organism evidence="3 4">
    <name type="scientific">Cognatiyoonia sediminum</name>
    <dbReference type="NCBI Taxonomy" id="1508389"/>
    <lineage>
        <taxon>Bacteria</taxon>
        <taxon>Pseudomonadati</taxon>
        <taxon>Pseudomonadota</taxon>
        <taxon>Alphaproteobacteria</taxon>
        <taxon>Rhodobacterales</taxon>
        <taxon>Paracoccaceae</taxon>
        <taxon>Cognatiyoonia</taxon>
    </lineage>
</organism>
<feature type="transmembrane region" description="Helical" evidence="1">
    <location>
        <begin position="48"/>
        <end position="66"/>
    </location>
</feature>
<dbReference type="OrthoDB" id="9812260at2"/>
<evidence type="ECO:0000313" key="4">
    <source>
        <dbReference type="Proteomes" id="UP000184074"/>
    </source>
</evidence>
<dbReference type="InterPro" id="IPR043128">
    <property type="entry name" value="Rev_trsase/Diguanyl_cyclase"/>
</dbReference>
<dbReference type="Gene3D" id="3.30.70.270">
    <property type="match status" value="1"/>
</dbReference>
<dbReference type="Pfam" id="PF00990">
    <property type="entry name" value="GGDEF"/>
    <property type="match status" value="1"/>
</dbReference>
<protein>
    <submittedName>
        <fullName evidence="3">GGDEF domain-containing protein, diguanylate cyclase (C-di-GMP synthetase) or its enzymatically inactive variants</fullName>
    </submittedName>
</protein>
<dbReference type="STRING" id="1508389.SAMN05444003_0618"/>
<name>A0A1M5M396_9RHOB</name>
<keyword evidence="1" id="KW-0472">Membrane</keyword>
<accession>A0A1M5M396</accession>
<evidence type="ECO:0000313" key="3">
    <source>
        <dbReference type="EMBL" id="SHG71731.1"/>
    </source>
</evidence>
<evidence type="ECO:0000259" key="2">
    <source>
        <dbReference type="PROSITE" id="PS50887"/>
    </source>
</evidence>
<dbReference type="Proteomes" id="UP000184074">
    <property type="component" value="Unassembled WGS sequence"/>
</dbReference>
<sequence>MSKALSPSNRSFFQRESLVDFLLLFVLANVVFGFLDMVFGPFQGMNPVVRVAVLIAVSIGLCRLGATRFRSANSSISVDEINIEGWNDLTLEKQSFYAQLERPLRRQGNGYLMIIQANDISSIDGRYGKHVGDYFLSSLAKRLGPTVTEGDKIGRMDRILFGVFLSDRTQSEVELIAKRMCGSTLIPLADSADRARLSAFVGYTEVQSGEHVLDAMARAHQALAVAQRPESGRMASAAGRKIEAAG</sequence>
<proteinExistence type="predicted"/>
<dbReference type="SMART" id="SM00267">
    <property type="entry name" value="GGDEF"/>
    <property type="match status" value="1"/>
</dbReference>
<dbReference type="InterPro" id="IPR000160">
    <property type="entry name" value="GGDEF_dom"/>
</dbReference>
<feature type="transmembrane region" description="Helical" evidence="1">
    <location>
        <begin position="21"/>
        <end position="42"/>
    </location>
</feature>
<dbReference type="PROSITE" id="PS50887">
    <property type="entry name" value="GGDEF"/>
    <property type="match status" value="1"/>
</dbReference>
<dbReference type="AlphaFoldDB" id="A0A1M5M396"/>
<evidence type="ECO:0000256" key="1">
    <source>
        <dbReference type="SAM" id="Phobius"/>
    </source>
</evidence>
<gene>
    <name evidence="3" type="ORF">SAMN05444003_0618</name>
</gene>
<keyword evidence="4" id="KW-1185">Reference proteome</keyword>
<dbReference type="EMBL" id="FQXB01000001">
    <property type="protein sequence ID" value="SHG71731.1"/>
    <property type="molecule type" value="Genomic_DNA"/>
</dbReference>
<reference evidence="3 4" key="1">
    <citation type="submission" date="2016-11" db="EMBL/GenBank/DDBJ databases">
        <authorList>
            <person name="Jaros S."/>
            <person name="Januszkiewicz K."/>
            <person name="Wedrychowicz H."/>
        </authorList>
    </citation>
    <scope>NUCLEOTIDE SEQUENCE [LARGE SCALE GENOMIC DNA]</scope>
    <source>
        <strain evidence="3 4">DSM 28715</strain>
    </source>
</reference>
<keyword evidence="1" id="KW-0812">Transmembrane</keyword>
<feature type="domain" description="GGDEF" evidence="2">
    <location>
        <begin position="108"/>
        <end position="241"/>
    </location>
</feature>